<dbReference type="FunFam" id="2.30.30.140:FF:000018">
    <property type="entry name" value="Serine/threonine-protein kinase 31"/>
    <property type="match status" value="1"/>
</dbReference>
<feature type="region of interest" description="Disordered" evidence="5">
    <location>
        <begin position="130"/>
        <end position="170"/>
    </location>
</feature>
<proteinExistence type="predicted"/>
<accession>A0A423SIN2</accession>
<dbReference type="SUPFAM" id="SSF54928">
    <property type="entry name" value="RNA-binding domain, RBD"/>
    <property type="match status" value="1"/>
</dbReference>
<dbReference type="PANTHER" id="PTHR22948:SF29">
    <property type="entry name" value="FI02030P-RELATED"/>
    <property type="match status" value="1"/>
</dbReference>
<dbReference type="Gene3D" id="2.40.50.90">
    <property type="match status" value="1"/>
</dbReference>
<feature type="compositionally biased region" description="Basic and acidic residues" evidence="5">
    <location>
        <begin position="628"/>
        <end position="644"/>
    </location>
</feature>
<dbReference type="STRING" id="6689.A0A423SIN2"/>
<feature type="domain" description="Tudor" evidence="6">
    <location>
        <begin position="509"/>
        <end position="567"/>
    </location>
</feature>
<feature type="domain" description="Tudor" evidence="6">
    <location>
        <begin position="943"/>
        <end position="1001"/>
    </location>
</feature>
<dbReference type="CDD" id="cd20379">
    <property type="entry name" value="Tudor_dTUD-like"/>
    <property type="match status" value="2"/>
</dbReference>
<evidence type="ECO:0000259" key="7">
    <source>
        <dbReference type="PROSITE" id="PS50865"/>
    </source>
</evidence>
<dbReference type="Pfam" id="PF00567">
    <property type="entry name" value="TUDOR"/>
    <property type="match status" value="3"/>
</dbReference>
<evidence type="ECO:0000313" key="8">
    <source>
        <dbReference type="EMBL" id="ROT64070.1"/>
    </source>
</evidence>
<gene>
    <name evidence="8" type="ORF">C7M84_018013</name>
</gene>
<keyword evidence="3" id="KW-0862">Zinc</keyword>
<dbReference type="EMBL" id="QCYY01003332">
    <property type="protein sequence ID" value="ROT64070.1"/>
    <property type="molecule type" value="Genomic_DNA"/>
</dbReference>
<reference evidence="8 9" key="1">
    <citation type="submission" date="2018-04" db="EMBL/GenBank/DDBJ databases">
        <authorList>
            <person name="Zhang X."/>
            <person name="Yuan J."/>
            <person name="Li F."/>
            <person name="Xiang J."/>
        </authorList>
    </citation>
    <scope>NUCLEOTIDE SEQUENCE [LARGE SCALE GENOMIC DNA]</scope>
    <source>
        <tissue evidence="8">Muscle</tissue>
    </source>
</reference>
<feature type="region of interest" description="Disordered" evidence="5">
    <location>
        <begin position="790"/>
        <end position="832"/>
    </location>
</feature>
<feature type="region of interest" description="Disordered" evidence="5">
    <location>
        <begin position="620"/>
        <end position="668"/>
    </location>
</feature>
<dbReference type="InterPro" id="IPR035979">
    <property type="entry name" value="RBD_domain_sf"/>
</dbReference>
<dbReference type="Gene3D" id="6.10.140.2220">
    <property type="match status" value="1"/>
</dbReference>
<comment type="caution">
    <text evidence="8">The sequence shown here is derived from an EMBL/GenBank/DDBJ whole genome shotgun (WGS) entry which is preliminary data.</text>
</comment>
<dbReference type="AlphaFoldDB" id="A0A423SIN2"/>
<sequence length="1071" mass="118278">MKPENLQHLFSEYGKVLSVYVRKHKPEQSNFRTTWAIIKVESMREVIAMIGGLNDKPPLNLKVELSLTEEERARRRREKDLEQQYQQEMEEVTASRIGASSVPVQGGIGAKQQTPWEVQTKGAGRGRVLSSMYESSNPGIGERVNKSSPYSKGLSDQRYESPASRSSEVSKPVDDAVVEIGCGSVAVGYRRPRPCVACGVLGQLRCSVCKAWYCGKLCQVDDWFYHREKCSPPPPLEDADSYSNYLLLDSQKKHISEVSQSMQSKGNIGNEHRLLAPDIQNPSFSNNEDDGPVPSETIRSISQEAVGTSFNQNGQDAKISAGWKEQDYSTNTKDTRLNHVSEKGMSSRKINGHSQKIPTGKLRRPYHAIDDFGNGEPSVSPVKDAREGSQNSSADQLLNGSRSEEVITPDTKSLSANKVEKSNVTETQETTLSRLSNGPPATLSNGSLPPEQRTLAEKVQVGCEYQGAIISNKGDYRTFTLTLMVESSDSVLDQVLEVLPSIPMDPDFKAVRGSLVAALSKQDGSWYRAYVHDIEEGEYSVCHIDFGDVEKVEKVKALPPGPLKDFPGHSMIGKLHALVRPEYQKELEALIVPDKQITIQVMVLVSGVVKEKGNDLLNTGSRVGGTHKKLEIDNKTDKPLEHSSPKSMGDMQETSQPDRTIGDGESKVPDSITVGEIVCGYVMSEEMWYRCEVLAVNDQQITVHLCDFGNQEQIHKESIRAFTSNFMRDQRFCMKVKLAGVSKYDSVARTKLQALIDGQKQLLLYSRGMEPLEFELFDASGRNVLTEEELNKEDRADATVVSESTSAANVSLSSGKPSPLGNSEPNGQAEKPVKVRLTSKMQLDIAEQPASAKTSSNGYKSDDAYFSAPKVTSDSASNKIRMYEECKSTSLPISDKVTIIVLEASSPHAISVVPYESLDLYDKLEELSVTMNQYCNSRVGLYRPRVGEMCLAKFSEDDQWYRGVCIGSDVESAAVFFVDYGNHESVPHSRLCQIPDSFLELPCIALHCILKGISVEGVQEKAYERLPELLPKNTPMSVKVVSHNEEDGTYVIDVPSVVNSLVSEGLVCRES</sequence>
<protein>
    <submittedName>
        <fullName evidence="8">Putative tudor domain-containing protein 1 isoform X3</fullName>
    </submittedName>
</protein>
<dbReference type="GO" id="GO:0005737">
    <property type="term" value="C:cytoplasm"/>
    <property type="evidence" value="ECO:0007669"/>
    <property type="project" value="UniProtKB-ARBA"/>
</dbReference>
<feature type="compositionally biased region" description="Polar residues" evidence="5">
    <location>
        <begin position="348"/>
        <end position="357"/>
    </location>
</feature>
<reference evidence="8 9" key="2">
    <citation type="submission" date="2019-01" db="EMBL/GenBank/DDBJ databases">
        <title>The decoding of complex shrimp genome reveals the adaptation for benthos swimmer, frequently molting mechanism and breeding impact on genome.</title>
        <authorList>
            <person name="Sun Y."/>
            <person name="Gao Y."/>
            <person name="Yu Y."/>
        </authorList>
    </citation>
    <scope>NUCLEOTIDE SEQUENCE [LARGE SCALE GENOMIC DNA]</scope>
    <source>
        <tissue evidence="8">Muscle</tissue>
    </source>
</reference>
<dbReference type="PANTHER" id="PTHR22948">
    <property type="entry name" value="TUDOR DOMAIN CONTAINING PROTEIN"/>
    <property type="match status" value="1"/>
</dbReference>
<evidence type="ECO:0000256" key="5">
    <source>
        <dbReference type="SAM" id="MobiDB-lite"/>
    </source>
</evidence>
<feature type="compositionally biased region" description="Basic and acidic residues" evidence="5">
    <location>
        <begin position="333"/>
        <end position="342"/>
    </location>
</feature>
<evidence type="ECO:0000256" key="3">
    <source>
        <dbReference type="ARBA" id="ARBA00022833"/>
    </source>
</evidence>
<evidence type="ECO:0000256" key="4">
    <source>
        <dbReference type="PROSITE-ProRule" id="PRU00134"/>
    </source>
</evidence>
<dbReference type="SUPFAM" id="SSF144232">
    <property type="entry name" value="HIT/MYND zinc finger-like"/>
    <property type="match status" value="1"/>
</dbReference>
<keyword evidence="9" id="KW-1185">Reference proteome</keyword>
<evidence type="ECO:0000259" key="6">
    <source>
        <dbReference type="PROSITE" id="PS50304"/>
    </source>
</evidence>
<name>A0A423SIN2_PENVA</name>
<dbReference type="InterPro" id="IPR035437">
    <property type="entry name" value="SNase_OB-fold_sf"/>
</dbReference>
<dbReference type="PROSITE" id="PS50304">
    <property type="entry name" value="TUDOR"/>
    <property type="match status" value="3"/>
</dbReference>
<evidence type="ECO:0000256" key="1">
    <source>
        <dbReference type="ARBA" id="ARBA00022723"/>
    </source>
</evidence>
<feature type="compositionally biased region" description="Polar residues" evidence="5">
    <location>
        <begin position="801"/>
        <end position="826"/>
    </location>
</feature>
<dbReference type="PROSITE" id="PS50865">
    <property type="entry name" value="ZF_MYND_2"/>
    <property type="match status" value="1"/>
</dbReference>
<dbReference type="Proteomes" id="UP000283509">
    <property type="component" value="Unassembled WGS sequence"/>
</dbReference>
<keyword evidence="2 4" id="KW-0863">Zinc-finger</keyword>
<dbReference type="SMART" id="SM00333">
    <property type="entry name" value="TUDOR"/>
    <property type="match status" value="3"/>
</dbReference>
<dbReference type="SUPFAM" id="SSF63748">
    <property type="entry name" value="Tudor/PWWP/MBT"/>
    <property type="match status" value="3"/>
</dbReference>
<evidence type="ECO:0000313" key="9">
    <source>
        <dbReference type="Proteomes" id="UP000283509"/>
    </source>
</evidence>
<dbReference type="InterPro" id="IPR002893">
    <property type="entry name" value="Znf_MYND"/>
</dbReference>
<feature type="region of interest" description="Disordered" evidence="5">
    <location>
        <begin position="330"/>
        <end position="450"/>
    </location>
</feature>
<feature type="compositionally biased region" description="Polar residues" evidence="5">
    <location>
        <begin position="424"/>
        <end position="436"/>
    </location>
</feature>
<dbReference type="Gene3D" id="2.30.30.140">
    <property type="match status" value="3"/>
</dbReference>
<dbReference type="InterPro" id="IPR050621">
    <property type="entry name" value="Tudor_domain_containing"/>
</dbReference>
<feature type="domain" description="Tudor" evidence="6">
    <location>
        <begin position="671"/>
        <end position="729"/>
    </location>
</feature>
<evidence type="ECO:0000256" key="2">
    <source>
        <dbReference type="ARBA" id="ARBA00022771"/>
    </source>
</evidence>
<keyword evidence="1" id="KW-0479">Metal-binding</keyword>
<dbReference type="GO" id="GO:0008270">
    <property type="term" value="F:zinc ion binding"/>
    <property type="evidence" value="ECO:0007669"/>
    <property type="project" value="UniProtKB-KW"/>
</dbReference>
<dbReference type="InterPro" id="IPR002999">
    <property type="entry name" value="Tudor"/>
</dbReference>
<feature type="compositionally biased region" description="Polar residues" evidence="5">
    <location>
        <begin position="388"/>
        <end position="401"/>
    </location>
</feature>
<feature type="domain" description="MYND-type" evidence="7">
    <location>
        <begin position="195"/>
        <end position="230"/>
    </location>
</feature>
<organism evidence="8 9">
    <name type="scientific">Penaeus vannamei</name>
    <name type="common">Whiteleg shrimp</name>
    <name type="synonym">Litopenaeus vannamei</name>
    <dbReference type="NCBI Taxonomy" id="6689"/>
    <lineage>
        <taxon>Eukaryota</taxon>
        <taxon>Metazoa</taxon>
        <taxon>Ecdysozoa</taxon>
        <taxon>Arthropoda</taxon>
        <taxon>Crustacea</taxon>
        <taxon>Multicrustacea</taxon>
        <taxon>Malacostraca</taxon>
        <taxon>Eumalacostraca</taxon>
        <taxon>Eucarida</taxon>
        <taxon>Decapoda</taxon>
        <taxon>Dendrobranchiata</taxon>
        <taxon>Penaeoidea</taxon>
        <taxon>Penaeidae</taxon>
        <taxon>Penaeus</taxon>
    </lineage>
</organism>
<dbReference type="OrthoDB" id="9989103at2759"/>
<dbReference type="GO" id="GO:0003676">
    <property type="term" value="F:nucleic acid binding"/>
    <property type="evidence" value="ECO:0007669"/>
    <property type="project" value="InterPro"/>
</dbReference>
<dbReference type="Pfam" id="PF01753">
    <property type="entry name" value="zf-MYND"/>
    <property type="match status" value="1"/>
</dbReference>